<dbReference type="InterPro" id="IPR014284">
    <property type="entry name" value="RNA_pol_sigma-70_dom"/>
</dbReference>
<dbReference type="GO" id="GO:0006352">
    <property type="term" value="P:DNA-templated transcription initiation"/>
    <property type="evidence" value="ECO:0007669"/>
    <property type="project" value="InterPro"/>
</dbReference>
<dbReference type="NCBIfam" id="TIGR02937">
    <property type="entry name" value="sigma70-ECF"/>
    <property type="match status" value="1"/>
</dbReference>
<dbReference type="EMBL" id="HBUF01028217">
    <property type="protein sequence ID" value="CAG6613689.1"/>
    <property type="molecule type" value="Transcribed_RNA"/>
</dbReference>
<dbReference type="Gene3D" id="1.10.10.10">
    <property type="entry name" value="Winged helix-like DNA-binding domain superfamily/Winged helix DNA-binding domain"/>
    <property type="match status" value="2"/>
</dbReference>
<dbReference type="EMBL" id="HBUF01270292">
    <property type="protein sequence ID" value="CAG6684992.1"/>
    <property type="molecule type" value="Transcribed_RNA"/>
</dbReference>
<dbReference type="InterPro" id="IPR000943">
    <property type="entry name" value="RNA_pol_sigma70"/>
</dbReference>
<dbReference type="InterPro" id="IPR013324">
    <property type="entry name" value="RNA_pol_sigma_r3/r4-like"/>
</dbReference>
<dbReference type="InterPro" id="IPR007630">
    <property type="entry name" value="RNA_pol_sigma70_r4"/>
</dbReference>
<dbReference type="InterPro" id="IPR036388">
    <property type="entry name" value="WH-like_DNA-bd_sf"/>
</dbReference>
<dbReference type="PANTHER" id="PTHR30603">
    <property type="entry name" value="RNA POLYMERASE SIGMA FACTOR RPO"/>
    <property type="match status" value="1"/>
</dbReference>
<protein>
    <submittedName>
        <fullName evidence="3">RNA polymerase sigma factor RpoD</fullName>
    </submittedName>
</protein>
<dbReference type="EMBL" id="HBUF01270288">
    <property type="protein sequence ID" value="CAG6684981.1"/>
    <property type="molecule type" value="Transcribed_RNA"/>
</dbReference>
<dbReference type="AlphaFoldDB" id="A0A8D8PUD6"/>
<name>A0A8D8PUD6_9HEMI</name>
<dbReference type="SUPFAM" id="SSF88659">
    <property type="entry name" value="Sigma3 and sigma4 domains of RNA polymerase sigma factors"/>
    <property type="match status" value="2"/>
</dbReference>
<dbReference type="PROSITE" id="PS00716">
    <property type="entry name" value="SIGMA70_2"/>
    <property type="match status" value="1"/>
</dbReference>
<dbReference type="PRINTS" id="PR00046">
    <property type="entry name" value="SIGMA70FCT"/>
</dbReference>
<comment type="similarity">
    <text evidence="1">Belongs to the sigma-70 factor family.</text>
</comment>
<sequence>MIEIINKLNKIIKNIIKKTGLKPTPKELALRMSISERKLLKILKISKEPISLDTPIGDDNKLDIGNSIKDIKTTSPFKRAASKNLKITTNKILSGLTARESKVLRMRFGINMNSNYTLEEIGKKLDVTRERIRQIEAKAIKKLKHPSRSDILSSFMDN</sequence>
<dbReference type="Pfam" id="PF04539">
    <property type="entry name" value="Sigma70_r3"/>
    <property type="match status" value="1"/>
</dbReference>
<proteinExistence type="inferred from homology"/>
<dbReference type="CDD" id="cd06171">
    <property type="entry name" value="Sigma70_r4"/>
    <property type="match status" value="1"/>
</dbReference>
<reference evidence="3" key="1">
    <citation type="submission" date="2021-05" db="EMBL/GenBank/DDBJ databases">
        <authorList>
            <person name="Alioto T."/>
            <person name="Alioto T."/>
            <person name="Gomez Garrido J."/>
        </authorList>
    </citation>
    <scope>NUCLEOTIDE SEQUENCE</scope>
</reference>
<dbReference type="EMBL" id="HBUF01270291">
    <property type="protein sequence ID" value="CAG6684989.1"/>
    <property type="molecule type" value="Transcribed_RNA"/>
</dbReference>
<dbReference type="EMBL" id="HBUF01270290">
    <property type="protein sequence ID" value="CAG6684986.1"/>
    <property type="molecule type" value="Transcribed_RNA"/>
</dbReference>
<evidence type="ECO:0000256" key="1">
    <source>
        <dbReference type="ARBA" id="ARBA00007788"/>
    </source>
</evidence>
<dbReference type="InterPro" id="IPR007624">
    <property type="entry name" value="RNA_pol_sigma70_r3"/>
</dbReference>
<evidence type="ECO:0000313" key="3">
    <source>
        <dbReference type="EMBL" id="CAG6613688.1"/>
    </source>
</evidence>
<organism evidence="3">
    <name type="scientific">Cacopsylla melanoneura</name>
    <dbReference type="NCBI Taxonomy" id="428564"/>
    <lineage>
        <taxon>Eukaryota</taxon>
        <taxon>Metazoa</taxon>
        <taxon>Ecdysozoa</taxon>
        <taxon>Arthropoda</taxon>
        <taxon>Hexapoda</taxon>
        <taxon>Insecta</taxon>
        <taxon>Pterygota</taxon>
        <taxon>Neoptera</taxon>
        <taxon>Paraneoptera</taxon>
        <taxon>Hemiptera</taxon>
        <taxon>Sternorrhyncha</taxon>
        <taxon>Psylloidea</taxon>
        <taxon>Psyllidae</taxon>
        <taxon>Psyllinae</taxon>
        <taxon>Cacopsylla</taxon>
    </lineage>
</organism>
<dbReference type="EMBL" id="HBUF01383211">
    <property type="protein sequence ID" value="CAG6731109.1"/>
    <property type="molecule type" value="Transcribed_RNA"/>
</dbReference>
<dbReference type="PANTHER" id="PTHR30603:SF60">
    <property type="entry name" value="RNA POLYMERASE SIGMA FACTOR RPOD"/>
    <property type="match status" value="1"/>
</dbReference>
<dbReference type="EMBL" id="HBUF01028216">
    <property type="protein sequence ID" value="CAG6613688.1"/>
    <property type="molecule type" value="Transcribed_RNA"/>
</dbReference>
<dbReference type="EMBL" id="HBUF01028215">
    <property type="protein sequence ID" value="CAG6613687.1"/>
    <property type="molecule type" value="Transcribed_RNA"/>
</dbReference>
<dbReference type="EMBL" id="HBUF01270289">
    <property type="protein sequence ID" value="CAG6684984.1"/>
    <property type="molecule type" value="Transcribed_RNA"/>
</dbReference>
<dbReference type="Pfam" id="PF04545">
    <property type="entry name" value="Sigma70_r4"/>
    <property type="match status" value="1"/>
</dbReference>
<evidence type="ECO:0000259" key="2">
    <source>
        <dbReference type="PROSITE" id="PS00716"/>
    </source>
</evidence>
<dbReference type="InterPro" id="IPR050239">
    <property type="entry name" value="Sigma-70_RNA_pol_init_factors"/>
</dbReference>
<dbReference type="GO" id="GO:0003700">
    <property type="term" value="F:DNA-binding transcription factor activity"/>
    <property type="evidence" value="ECO:0007669"/>
    <property type="project" value="InterPro"/>
</dbReference>
<accession>A0A8D8PUD6</accession>
<feature type="domain" description="RNA polymerase sigma-70" evidence="2">
    <location>
        <begin position="117"/>
        <end position="143"/>
    </location>
</feature>